<sequence>MKVVCVFNQKGGVGKTTTNINIASYVALKDNKVLVIDMDPQGNTTSGFGIDKEKLEYSTYDLLLTDAELDLVIQPVESTGNIKIIPSNIELAGADLELAMLPDREKILKNRLEGIVERYDYVFIDCPPSLGLLTINALTAANSVIIPMQCEYYALEGISQLIKTINLVKKGLNKDLEIEGVVLTMFDSRRNLQLQVAEELKSYFGELVYENTIPRNIRLAEAPSFGMPIFAYDDKCKGAESYSDLADEFLRKQ</sequence>
<dbReference type="Gene3D" id="3.40.50.300">
    <property type="entry name" value="P-loop containing nucleotide triphosphate hydrolases"/>
    <property type="match status" value="1"/>
</dbReference>
<dbReference type="InterPro" id="IPR027417">
    <property type="entry name" value="P-loop_NTPase"/>
</dbReference>
<evidence type="ECO:0000313" key="2">
    <source>
        <dbReference type="EMBL" id="MBP1917553.1"/>
    </source>
</evidence>
<dbReference type="CDD" id="cd02042">
    <property type="entry name" value="ParAB_family"/>
    <property type="match status" value="1"/>
</dbReference>
<organism evidence="2 3">
    <name type="scientific">Youngiibacter multivorans</name>
    <dbReference type="NCBI Taxonomy" id="937251"/>
    <lineage>
        <taxon>Bacteria</taxon>
        <taxon>Bacillati</taxon>
        <taxon>Bacillota</taxon>
        <taxon>Clostridia</taxon>
        <taxon>Eubacteriales</taxon>
        <taxon>Clostridiaceae</taxon>
        <taxon>Youngiibacter</taxon>
    </lineage>
</organism>
<comment type="caution">
    <text evidence="2">The sequence shown here is derived from an EMBL/GenBank/DDBJ whole genome shotgun (WGS) entry which is preliminary data.</text>
</comment>
<dbReference type="Pfam" id="PF13614">
    <property type="entry name" value="AAA_31"/>
    <property type="match status" value="1"/>
</dbReference>
<name>A0ABS4FZ24_9CLOT</name>
<gene>
    <name evidence="2" type="ORF">J2Z34_000016</name>
</gene>
<dbReference type="PIRSF" id="PIRSF009320">
    <property type="entry name" value="Nuc_binding_HP_1000"/>
    <property type="match status" value="1"/>
</dbReference>
<reference evidence="2 3" key="1">
    <citation type="submission" date="2021-03" db="EMBL/GenBank/DDBJ databases">
        <title>Genomic Encyclopedia of Type Strains, Phase IV (KMG-IV): sequencing the most valuable type-strain genomes for metagenomic binning, comparative biology and taxonomic classification.</title>
        <authorList>
            <person name="Goeker M."/>
        </authorList>
    </citation>
    <scope>NUCLEOTIDE SEQUENCE [LARGE SCALE GENOMIC DNA]</scope>
    <source>
        <strain evidence="2 3">DSM 6139</strain>
    </source>
</reference>
<feature type="domain" description="AAA" evidence="1">
    <location>
        <begin position="1"/>
        <end position="178"/>
    </location>
</feature>
<dbReference type="PANTHER" id="PTHR13696:SF52">
    <property type="entry name" value="PARA FAMILY PROTEIN CT_582"/>
    <property type="match status" value="1"/>
</dbReference>
<dbReference type="InterPro" id="IPR050678">
    <property type="entry name" value="DNA_Partitioning_ATPase"/>
</dbReference>
<evidence type="ECO:0000259" key="1">
    <source>
        <dbReference type="Pfam" id="PF13614"/>
    </source>
</evidence>
<dbReference type="InterPro" id="IPR025669">
    <property type="entry name" value="AAA_dom"/>
</dbReference>
<dbReference type="RefSeq" id="WP_209457808.1">
    <property type="nucleotide sequence ID" value="NZ_JAGGKC010000001.1"/>
</dbReference>
<proteinExistence type="predicted"/>
<dbReference type="PANTHER" id="PTHR13696">
    <property type="entry name" value="P-LOOP CONTAINING NUCLEOSIDE TRIPHOSPHATE HYDROLASE"/>
    <property type="match status" value="1"/>
</dbReference>
<dbReference type="Proteomes" id="UP001519271">
    <property type="component" value="Unassembled WGS sequence"/>
</dbReference>
<accession>A0ABS4FZ24</accession>
<keyword evidence="3" id="KW-1185">Reference proteome</keyword>
<protein>
    <submittedName>
        <fullName evidence="2">Chromosome partitioning protein</fullName>
    </submittedName>
</protein>
<dbReference type="EMBL" id="JAGGKC010000001">
    <property type="protein sequence ID" value="MBP1917553.1"/>
    <property type="molecule type" value="Genomic_DNA"/>
</dbReference>
<evidence type="ECO:0000313" key="3">
    <source>
        <dbReference type="Proteomes" id="UP001519271"/>
    </source>
</evidence>
<dbReference type="SUPFAM" id="SSF52540">
    <property type="entry name" value="P-loop containing nucleoside triphosphate hydrolases"/>
    <property type="match status" value="1"/>
</dbReference>